<sequence>MLAGKIKLDHELTSILRREYMRLFEKVYGYVRGKILFKIVKARDRHFLKRLNEIVERMDRTLVRKLFIDVSSLKTLDENELRNLMELKRQLNERGISISIIAGIPLNKRIVNIFDSIKTMEYFGVYGTELDAVLSDS</sequence>
<accession>A0ABR5AIN9</accession>
<reference evidence="2 3" key="1">
    <citation type="submission" date="2014-12" db="EMBL/GenBank/DDBJ databases">
        <title>Draft genome sequence of Paenibacillus kamchatkensis strain B-2647.</title>
        <authorList>
            <person name="Karlyshev A.V."/>
            <person name="Kudryashova E.B."/>
        </authorList>
    </citation>
    <scope>NUCLEOTIDE SEQUENCE [LARGE SCALE GENOMIC DNA]</scope>
    <source>
        <strain evidence="2 3">VKM B-2647</strain>
    </source>
</reference>
<protein>
    <recommendedName>
        <fullName evidence="1">STAS domain-containing protein</fullName>
    </recommendedName>
</protein>
<evidence type="ECO:0000259" key="1">
    <source>
        <dbReference type="PROSITE" id="PS50801"/>
    </source>
</evidence>
<organism evidence="2 3">
    <name type="scientific">Gordoniibacillus kamchatkensis</name>
    <dbReference type="NCBI Taxonomy" id="1590651"/>
    <lineage>
        <taxon>Bacteria</taxon>
        <taxon>Bacillati</taxon>
        <taxon>Bacillota</taxon>
        <taxon>Bacilli</taxon>
        <taxon>Bacillales</taxon>
        <taxon>Paenibacillaceae</taxon>
        <taxon>Gordoniibacillus</taxon>
    </lineage>
</organism>
<gene>
    <name evidence="2" type="ORF">SD70_14755</name>
</gene>
<dbReference type="InterPro" id="IPR036513">
    <property type="entry name" value="STAS_dom_sf"/>
</dbReference>
<dbReference type="Gene3D" id="3.30.750.24">
    <property type="entry name" value="STAS domain"/>
    <property type="match status" value="1"/>
</dbReference>
<dbReference type="InterPro" id="IPR002645">
    <property type="entry name" value="STAS_dom"/>
</dbReference>
<feature type="domain" description="STAS" evidence="1">
    <location>
        <begin position="47"/>
        <end position="136"/>
    </location>
</feature>
<dbReference type="EMBL" id="JXAK01000024">
    <property type="protein sequence ID" value="KIL40227.1"/>
    <property type="molecule type" value="Genomic_DNA"/>
</dbReference>
<keyword evidence="3" id="KW-1185">Reference proteome</keyword>
<comment type="caution">
    <text evidence="2">The sequence shown here is derived from an EMBL/GenBank/DDBJ whole genome shotgun (WGS) entry which is preliminary data.</text>
</comment>
<name>A0ABR5AIN9_9BACL</name>
<evidence type="ECO:0000313" key="2">
    <source>
        <dbReference type="EMBL" id="KIL40227.1"/>
    </source>
</evidence>
<dbReference type="Proteomes" id="UP000031967">
    <property type="component" value="Unassembled WGS sequence"/>
</dbReference>
<dbReference type="PROSITE" id="PS50801">
    <property type="entry name" value="STAS"/>
    <property type="match status" value="1"/>
</dbReference>
<proteinExistence type="predicted"/>
<evidence type="ECO:0000313" key="3">
    <source>
        <dbReference type="Proteomes" id="UP000031967"/>
    </source>
</evidence>